<dbReference type="STRING" id="2004952.A0A2C5X9S0"/>
<dbReference type="OrthoDB" id="3345469at2759"/>
<dbReference type="GO" id="GO:0046872">
    <property type="term" value="F:metal ion binding"/>
    <property type="evidence" value="ECO:0007669"/>
    <property type="project" value="UniProtKB-KW"/>
</dbReference>
<dbReference type="InterPro" id="IPR036069">
    <property type="entry name" value="DUF34/NIF3_sf"/>
</dbReference>
<dbReference type="Gene3D" id="3.40.1390.30">
    <property type="entry name" value="NIF3 (NGG1p interacting factor 3)-like"/>
    <property type="match status" value="1"/>
</dbReference>
<evidence type="ECO:0000256" key="2">
    <source>
        <dbReference type="PIRSR" id="PIRSR602678-1"/>
    </source>
</evidence>
<feature type="binding site" evidence="2">
    <location>
        <position position="197"/>
    </location>
    <ligand>
        <name>a divalent metal cation</name>
        <dbReference type="ChEBI" id="CHEBI:60240"/>
        <label>1</label>
    </ligand>
</feature>
<dbReference type="Pfam" id="PF01784">
    <property type="entry name" value="DUF34_NIF3"/>
    <property type="match status" value="1"/>
</dbReference>
<dbReference type="AlphaFoldDB" id="A0A2C5X9S0"/>
<evidence type="ECO:0000256" key="1">
    <source>
        <dbReference type="ARBA" id="ARBA00006964"/>
    </source>
</evidence>
<comment type="caution">
    <text evidence="3">The sequence shown here is derived from an EMBL/GenBank/DDBJ whole genome shotgun (WGS) entry which is preliminary data.</text>
</comment>
<accession>A0A2C5X9S0</accession>
<dbReference type="PANTHER" id="PTHR13799">
    <property type="entry name" value="NGG1 INTERACTING FACTOR 3"/>
    <property type="match status" value="1"/>
</dbReference>
<gene>
    <name evidence="3" type="ORF">CDD80_1219</name>
</gene>
<keyword evidence="2" id="KW-0479">Metal-binding</keyword>
<dbReference type="EMBL" id="NJES01001478">
    <property type="protein sequence ID" value="PHH63429.1"/>
    <property type="molecule type" value="Genomic_DNA"/>
</dbReference>
<dbReference type="InterPro" id="IPR002678">
    <property type="entry name" value="DUF34/NIF3"/>
</dbReference>
<dbReference type="GO" id="GO:0005739">
    <property type="term" value="C:mitochondrion"/>
    <property type="evidence" value="ECO:0007669"/>
    <property type="project" value="TreeGrafter"/>
</dbReference>
<feature type="binding site" evidence="2">
    <location>
        <position position="62"/>
    </location>
    <ligand>
        <name>a divalent metal cation</name>
        <dbReference type="ChEBI" id="CHEBI:60240"/>
        <label>1</label>
    </ligand>
</feature>
<name>A0A2C5X9S0_9HYPO</name>
<evidence type="ECO:0000313" key="3">
    <source>
        <dbReference type="EMBL" id="PHH63429.1"/>
    </source>
</evidence>
<organism evidence="3 4">
    <name type="scientific">Ophiocordyceps camponoti-rufipedis</name>
    <dbReference type="NCBI Taxonomy" id="2004952"/>
    <lineage>
        <taxon>Eukaryota</taxon>
        <taxon>Fungi</taxon>
        <taxon>Dikarya</taxon>
        <taxon>Ascomycota</taxon>
        <taxon>Pezizomycotina</taxon>
        <taxon>Sordariomycetes</taxon>
        <taxon>Hypocreomycetidae</taxon>
        <taxon>Hypocreales</taxon>
        <taxon>Ophiocordycipitaceae</taxon>
        <taxon>Ophiocordyceps</taxon>
    </lineage>
</organism>
<feature type="binding site" evidence="2">
    <location>
        <position position="24"/>
    </location>
    <ligand>
        <name>a divalent metal cation</name>
        <dbReference type="ChEBI" id="CHEBI:60240"/>
        <label>1</label>
    </ligand>
</feature>
<dbReference type="Proteomes" id="UP000226431">
    <property type="component" value="Unassembled WGS sequence"/>
</dbReference>
<keyword evidence="4" id="KW-1185">Reference proteome</keyword>
<protein>
    <submittedName>
        <fullName evidence="3">Uncharacterized protein</fullName>
    </submittedName>
</protein>
<reference evidence="3 4" key="1">
    <citation type="submission" date="2017-06" db="EMBL/GenBank/DDBJ databases">
        <title>Ant-infecting Ophiocordyceps genomes reveal a high diversity of potential behavioral manipulation genes and a possible major role for enterotoxins.</title>
        <authorList>
            <person name="De Bekker C."/>
            <person name="Evans H.C."/>
            <person name="Brachmann A."/>
            <person name="Hughes D.P."/>
        </authorList>
    </citation>
    <scope>NUCLEOTIDE SEQUENCE [LARGE SCALE GENOMIC DNA]</scope>
    <source>
        <strain evidence="3 4">Map16</strain>
    </source>
</reference>
<feature type="binding site" evidence="2">
    <location>
        <position position="193"/>
    </location>
    <ligand>
        <name>a divalent metal cation</name>
        <dbReference type="ChEBI" id="CHEBI:60240"/>
        <label>1</label>
    </ligand>
</feature>
<dbReference type="FunFam" id="3.40.1390.30:FF:000001">
    <property type="entry name" value="GTP cyclohydrolase 1 type 2"/>
    <property type="match status" value="1"/>
</dbReference>
<comment type="similarity">
    <text evidence="1">Belongs to the GTP cyclohydrolase I type 2/NIF3 family.</text>
</comment>
<dbReference type="SUPFAM" id="SSF102705">
    <property type="entry name" value="NIF3 (NGG1p interacting factor 3)-like"/>
    <property type="match status" value="1"/>
</dbReference>
<sequence>MASAGSKPPDDAIRQGASVIVSYHPFIFSGLKSITSKDPQQATLLRLVRAGIAVYCPHTAVDAAPTGLNTWLADVIAGSHRSDRSVAVPAASQPETGQPAGYGAVGRFDAPVALTEIVRRLARSLGGLRHVMIARPVGTEIATTSIRSFAVCAGSGYDVLKAVDADLLVMGETSHHSALRAIQQGRTLVQVFHSNSERAYLHQVLSPRLRELLRKTVPEAEVVVSEYDKDPFTIVDVRDLEEDA</sequence>
<dbReference type="PANTHER" id="PTHR13799:SF13">
    <property type="entry name" value="NIF3-LIKE PROTEIN 1"/>
    <property type="match status" value="1"/>
</dbReference>
<evidence type="ECO:0000313" key="4">
    <source>
        <dbReference type="Proteomes" id="UP000226431"/>
    </source>
</evidence>
<proteinExistence type="inferred from homology"/>